<accession>L7VXX5</accession>
<sequence length="243" mass="27003">MNNATVVLERLLQSLPPSERVPLVLGIDESLVPLSLIDDPAWVAEQIRLRGERWKTDDRRVLVTLWWYSASSWTIGPTLTSLVMGSDLLSAEVPDLDLHWLPDSRVTGATSRRVLHGDDRLALAGESLRSLYSHVLPILAEYGQMRERPLWAIAADAIANRLLWLGRALSSDLEDVKRVALLLDPLTEQIGGPLPLTRYTRTGDFEAMHTHRCSCCLLFLTRQGGKCASCPRGGDLRVTAQCS</sequence>
<evidence type="ECO:0000313" key="1">
    <source>
        <dbReference type="EMBL" id="AGC72504.1"/>
    </source>
</evidence>
<name>L7VXX5_9BACT</name>
<protein>
    <recommendedName>
        <fullName evidence="2">Ferric siderophore reductase C-terminal domain-containing protein</fullName>
    </recommendedName>
</protein>
<evidence type="ECO:0008006" key="2">
    <source>
        <dbReference type="Google" id="ProtNLM"/>
    </source>
</evidence>
<reference evidence="1" key="1">
    <citation type="submission" date="2012-09" db="EMBL/GenBank/DDBJ databases">
        <title>Metagenomic Characterization of a Microbial Community in Wastewater Detects High Levels of Antibiotic Resistance.</title>
        <authorList>
            <person name="Abrams M."/>
            <person name="Caldwell A."/>
            <person name="Vandaei E."/>
            <person name="Lee W."/>
            <person name="Perrott J."/>
            <person name="Khan S.Y."/>
            <person name="Ta J."/>
            <person name="Romero D."/>
            <person name="Nguyen V."/>
            <person name="Pourmand N."/>
            <person name="Ouverney C.C."/>
        </authorList>
    </citation>
    <scope>NUCLEOTIDE SEQUENCE</scope>
</reference>
<organism evidence="1">
    <name type="scientific">uncultured bacterium A1Q1_fos_2059</name>
    <dbReference type="NCBI Taxonomy" id="1256559"/>
    <lineage>
        <taxon>Bacteria</taxon>
        <taxon>environmental samples</taxon>
    </lineage>
</organism>
<proteinExistence type="predicted"/>
<dbReference type="AlphaFoldDB" id="L7VXX5"/>
<dbReference type="EMBL" id="JX649904">
    <property type="protein sequence ID" value="AGC72504.1"/>
    <property type="molecule type" value="Genomic_DNA"/>
</dbReference>